<reference evidence="1" key="1">
    <citation type="journal article" date="2020" name="Nature">
        <title>Giant virus diversity and host interactions through global metagenomics.</title>
        <authorList>
            <person name="Schulz F."/>
            <person name="Roux S."/>
            <person name="Paez-Espino D."/>
            <person name="Jungbluth S."/>
            <person name="Walsh D.A."/>
            <person name="Denef V.J."/>
            <person name="McMahon K.D."/>
            <person name="Konstantinidis K.T."/>
            <person name="Eloe-Fadrosh E.A."/>
            <person name="Kyrpides N.C."/>
            <person name="Woyke T."/>
        </authorList>
    </citation>
    <scope>NUCLEOTIDE SEQUENCE</scope>
    <source>
        <strain evidence="1">GVMAG-M-3300023179-103</strain>
    </source>
</reference>
<sequence length="144" mass="17276">MYDLQELYDLFNEKELLKILYNLYEAPMILLYHIHETHKTITIPLFDGYINKIDWGDDNINKELKHTYDAVKLYEIKIYGDCPTLDYMSNNTYDYLFQVITYGSFQLKKINFARNDKLISIPPYFPKTIQDVSDLFYCCFGLKY</sequence>
<proteinExistence type="predicted"/>
<protein>
    <submittedName>
        <fullName evidence="1">Uncharacterized protein</fullName>
    </submittedName>
</protein>
<dbReference type="EMBL" id="MN739695">
    <property type="protein sequence ID" value="QHT21525.1"/>
    <property type="molecule type" value="Genomic_DNA"/>
</dbReference>
<name>A0A6C0E287_9ZZZZ</name>
<organism evidence="1">
    <name type="scientific">viral metagenome</name>
    <dbReference type="NCBI Taxonomy" id="1070528"/>
    <lineage>
        <taxon>unclassified sequences</taxon>
        <taxon>metagenomes</taxon>
        <taxon>organismal metagenomes</taxon>
    </lineage>
</organism>
<accession>A0A6C0E287</accession>
<dbReference type="AlphaFoldDB" id="A0A6C0E287"/>
<evidence type="ECO:0000313" key="1">
    <source>
        <dbReference type="EMBL" id="QHT21525.1"/>
    </source>
</evidence>